<dbReference type="GO" id="GO:0009245">
    <property type="term" value="P:lipid A biosynthetic process"/>
    <property type="evidence" value="ECO:0007669"/>
    <property type="project" value="UniProtKB-UniRule"/>
</dbReference>
<dbReference type="EC" id="4.2.1.59" evidence="10"/>
<dbReference type="Pfam" id="PF07977">
    <property type="entry name" value="FabA"/>
    <property type="match status" value="1"/>
</dbReference>
<dbReference type="AlphaFoldDB" id="A0A1E8BEH5"/>
<dbReference type="PANTHER" id="PTHR30272">
    <property type="entry name" value="3-HYDROXYACYL-[ACYL-CARRIER-PROTEIN] DEHYDRATASE"/>
    <property type="match status" value="1"/>
</dbReference>
<protein>
    <recommendedName>
        <fullName evidence="10">3-hydroxyacyl-[acyl-carrier-protein] dehydratase FabZ</fullName>
        <ecNumber evidence="10">4.2.1.59</ecNumber>
    </recommendedName>
    <alternativeName>
        <fullName evidence="10">(3R)-hydroxymyristoyl-[acyl-carrier-protein] dehydratase</fullName>
        <shortName evidence="10">(3R)-hydroxymyristoyl-ACP dehydrase</shortName>
    </alternativeName>
    <alternativeName>
        <fullName evidence="10">Beta-hydroxyacyl-ACP dehydratase</fullName>
    </alternativeName>
</protein>
<gene>
    <name evidence="10" type="primary">fabZ</name>
    <name evidence="11" type="ORF">BWGOE11_57700</name>
</gene>
<comment type="catalytic activity">
    <reaction evidence="1 10">
        <text>a (3R)-hydroxyacyl-[ACP] = a (2E)-enoyl-[ACP] + H2O</text>
        <dbReference type="Rhea" id="RHEA:13097"/>
        <dbReference type="Rhea" id="RHEA-COMP:9925"/>
        <dbReference type="Rhea" id="RHEA-COMP:9945"/>
        <dbReference type="ChEBI" id="CHEBI:15377"/>
        <dbReference type="ChEBI" id="CHEBI:78784"/>
        <dbReference type="ChEBI" id="CHEBI:78827"/>
        <dbReference type="EC" id="4.2.1.59"/>
    </reaction>
</comment>
<keyword evidence="5 10" id="KW-0444">Lipid biosynthesis</keyword>
<organism evidence="11 12">
    <name type="scientific">Bacillus mycoides</name>
    <dbReference type="NCBI Taxonomy" id="1405"/>
    <lineage>
        <taxon>Bacteria</taxon>
        <taxon>Bacillati</taxon>
        <taxon>Bacillota</taxon>
        <taxon>Bacilli</taxon>
        <taxon>Bacillales</taxon>
        <taxon>Bacillaceae</taxon>
        <taxon>Bacillus</taxon>
        <taxon>Bacillus cereus group</taxon>
    </lineage>
</organism>
<dbReference type="EMBL" id="LXLX01000105">
    <property type="protein sequence ID" value="OFD87024.1"/>
    <property type="molecule type" value="Genomic_DNA"/>
</dbReference>
<comment type="similarity">
    <text evidence="3 10">Belongs to the thioester dehydratase family. FabZ subfamily.</text>
</comment>
<comment type="function">
    <text evidence="9 10">Involved in unsaturated fatty acids biosynthesis. Catalyzes the dehydration of short chain beta-hydroxyacyl-ACPs and long chain saturated and unsaturated beta-hydroxyacyl-ACPs.</text>
</comment>
<dbReference type="InterPro" id="IPR029069">
    <property type="entry name" value="HotDog_dom_sf"/>
</dbReference>
<comment type="caution">
    <text evidence="11">The sequence shown here is derived from an EMBL/GenBank/DDBJ whole genome shotgun (WGS) entry which is preliminary data.</text>
</comment>
<dbReference type="PANTHER" id="PTHR30272:SF1">
    <property type="entry name" value="3-HYDROXYACYL-[ACYL-CARRIER-PROTEIN] DEHYDRATASE"/>
    <property type="match status" value="1"/>
</dbReference>
<dbReference type="InterPro" id="IPR013114">
    <property type="entry name" value="FabA_FabZ"/>
</dbReference>
<name>A0A1E8BEH5_BACMY</name>
<dbReference type="GO" id="GO:0005737">
    <property type="term" value="C:cytoplasm"/>
    <property type="evidence" value="ECO:0007669"/>
    <property type="project" value="UniProtKB-SubCell"/>
</dbReference>
<dbReference type="Proteomes" id="UP000175835">
    <property type="component" value="Unassembled WGS sequence"/>
</dbReference>
<dbReference type="FunFam" id="3.10.129.10:FF:000001">
    <property type="entry name" value="3-hydroxyacyl-[acyl-carrier-protein] dehydratase FabZ"/>
    <property type="match status" value="1"/>
</dbReference>
<keyword evidence="8 10" id="KW-0456">Lyase</keyword>
<evidence type="ECO:0000256" key="9">
    <source>
        <dbReference type="ARBA" id="ARBA00025049"/>
    </source>
</evidence>
<evidence type="ECO:0000256" key="10">
    <source>
        <dbReference type="HAMAP-Rule" id="MF_00406"/>
    </source>
</evidence>
<dbReference type="Gene3D" id="3.10.129.10">
    <property type="entry name" value="Hotdog Thioesterase"/>
    <property type="match status" value="1"/>
</dbReference>
<proteinExistence type="inferred from homology"/>
<dbReference type="RefSeq" id="WP_070129421.1">
    <property type="nucleotide sequence ID" value="NZ_LXLP01000089.1"/>
</dbReference>
<comment type="subcellular location">
    <subcellularLocation>
        <location evidence="2 10">Cytoplasm</location>
    </subcellularLocation>
</comment>
<evidence type="ECO:0000256" key="6">
    <source>
        <dbReference type="ARBA" id="ARBA00022556"/>
    </source>
</evidence>
<evidence type="ECO:0000256" key="4">
    <source>
        <dbReference type="ARBA" id="ARBA00022490"/>
    </source>
</evidence>
<evidence type="ECO:0000256" key="3">
    <source>
        <dbReference type="ARBA" id="ARBA00009174"/>
    </source>
</evidence>
<evidence type="ECO:0000313" key="11">
    <source>
        <dbReference type="EMBL" id="OFD87024.1"/>
    </source>
</evidence>
<keyword evidence="6 10" id="KW-0441">Lipid A biosynthesis</keyword>
<dbReference type="GO" id="GO:0016020">
    <property type="term" value="C:membrane"/>
    <property type="evidence" value="ECO:0007669"/>
    <property type="project" value="GOC"/>
</dbReference>
<evidence type="ECO:0000313" key="12">
    <source>
        <dbReference type="Proteomes" id="UP000175835"/>
    </source>
</evidence>
<feature type="active site" evidence="10">
    <location>
        <position position="60"/>
    </location>
</feature>
<dbReference type="CDD" id="cd01288">
    <property type="entry name" value="FabZ"/>
    <property type="match status" value="1"/>
</dbReference>
<sequence length="166" mass="18273">MTDLLEKKSLKLPLELDQIKNMIPHRYPFLLIDRVNELNPGVSGVAIKNVTANEPFFQGHFPGEAIMPGVLIIEAMAQLIAVIYVSKALVEVESQDTLNDTNYADRVGYLVAVKNIKFKNKVVPGDQLVLRAKVVGRMGALSQVQVWAEVNGKTVVEGSISVSEKM</sequence>
<keyword evidence="7 10" id="KW-0443">Lipid metabolism</keyword>
<evidence type="ECO:0000256" key="1">
    <source>
        <dbReference type="ARBA" id="ARBA00001055"/>
    </source>
</evidence>
<dbReference type="PATRIC" id="fig|86662.27.peg.6005"/>
<dbReference type="GO" id="GO:0019171">
    <property type="term" value="F:(3R)-hydroxyacyl-[acyl-carrier-protein] dehydratase activity"/>
    <property type="evidence" value="ECO:0007669"/>
    <property type="project" value="UniProtKB-EC"/>
</dbReference>
<dbReference type="InterPro" id="IPR010084">
    <property type="entry name" value="FabZ"/>
</dbReference>
<dbReference type="NCBIfam" id="NF000582">
    <property type="entry name" value="PRK00006.1"/>
    <property type="match status" value="1"/>
</dbReference>
<evidence type="ECO:0000256" key="5">
    <source>
        <dbReference type="ARBA" id="ARBA00022516"/>
    </source>
</evidence>
<accession>A0A1E8BEH5</accession>
<keyword evidence="4 10" id="KW-0963">Cytoplasm</keyword>
<evidence type="ECO:0000256" key="8">
    <source>
        <dbReference type="ARBA" id="ARBA00023239"/>
    </source>
</evidence>
<dbReference type="SUPFAM" id="SSF54637">
    <property type="entry name" value="Thioesterase/thiol ester dehydrase-isomerase"/>
    <property type="match status" value="1"/>
</dbReference>
<dbReference type="HAMAP" id="MF_00406">
    <property type="entry name" value="FabZ"/>
    <property type="match status" value="1"/>
</dbReference>
<evidence type="ECO:0000256" key="2">
    <source>
        <dbReference type="ARBA" id="ARBA00004496"/>
    </source>
</evidence>
<evidence type="ECO:0000256" key="7">
    <source>
        <dbReference type="ARBA" id="ARBA00023098"/>
    </source>
</evidence>
<dbReference type="GO" id="GO:0006633">
    <property type="term" value="P:fatty acid biosynthetic process"/>
    <property type="evidence" value="ECO:0007669"/>
    <property type="project" value="UniProtKB-UniRule"/>
</dbReference>
<reference evidence="11 12" key="1">
    <citation type="submission" date="2016-05" db="EMBL/GenBank/DDBJ databases">
        <title>Bacillus thuringiensis and Bacillus weihenstephanensis as novel biocontrol agents of wilt causing Verticillium species.</title>
        <authorList>
            <person name="Hollensteiner J."/>
            <person name="Wemheuer F."/>
            <person name="Harting R."/>
            <person name="Kolarzyk A."/>
            <person name="Diaz-Valerio S."/>
            <person name="Poehlein A."/>
            <person name="Brzuszkiewicz E."/>
            <person name="Nesemann K."/>
            <person name="Braus-Stromeyer S."/>
            <person name="Braus G."/>
            <person name="Daniel R."/>
            <person name="Liesegang H."/>
        </authorList>
    </citation>
    <scope>NUCLEOTIDE SEQUENCE [LARGE SCALE GENOMIC DNA]</scope>
    <source>
        <strain evidence="11 12">GOE11</strain>
    </source>
</reference>